<evidence type="ECO:0000313" key="2">
    <source>
        <dbReference type="Proteomes" id="UP000051952"/>
    </source>
</evidence>
<gene>
    <name evidence="1" type="ORF">BSAL_63070</name>
</gene>
<dbReference type="Proteomes" id="UP000051952">
    <property type="component" value="Unassembled WGS sequence"/>
</dbReference>
<organism evidence="1 2">
    <name type="scientific">Bodo saltans</name>
    <name type="common">Flagellated protozoan</name>
    <dbReference type="NCBI Taxonomy" id="75058"/>
    <lineage>
        <taxon>Eukaryota</taxon>
        <taxon>Discoba</taxon>
        <taxon>Euglenozoa</taxon>
        <taxon>Kinetoplastea</taxon>
        <taxon>Metakinetoplastina</taxon>
        <taxon>Eubodonida</taxon>
        <taxon>Bodonidae</taxon>
        <taxon>Bodo</taxon>
    </lineage>
</organism>
<evidence type="ECO:0000313" key="1">
    <source>
        <dbReference type="EMBL" id="CUF50334.1"/>
    </source>
</evidence>
<protein>
    <recommendedName>
        <fullName evidence="3">IQ calmodulin-binding protein</fullName>
    </recommendedName>
</protein>
<reference evidence="2" key="1">
    <citation type="submission" date="2015-09" db="EMBL/GenBank/DDBJ databases">
        <authorList>
            <consortium name="Pathogen Informatics"/>
        </authorList>
    </citation>
    <scope>NUCLEOTIDE SEQUENCE [LARGE SCALE GENOMIC DNA]</scope>
    <source>
        <strain evidence="2">Lake Konstanz</strain>
    </source>
</reference>
<accession>A0A0S4IRV2</accession>
<dbReference type="VEuPathDB" id="TriTrypDB:BSAL_63070"/>
<dbReference type="PROSITE" id="PS50096">
    <property type="entry name" value="IQ"/>
    <property type="match status" value="1"/>
</dbReference>
<dbReference type="EMBL" id="CYKH01000341">
    <property type="protein sequence ID" value="CUF50334.1"/>
    <property type="molecule type" value="Genomic_DNA"/>
</dbReference>
<dbReference type="AlphaFoldDB" id="A0A0S4IRV2"/>
<name>A0A0S4IRV2_BODSA</name>
<sequence>SAREARELEHAGKVILHAMRRNLKLNRVEARWQHIEEENMLNKKHYAATCIQAQWRRHRYGYPLSLVWKENLAKRRLVERLRLEGEKHAAQVRRSCMMIQRAYRLHLGRRQLMHRMRLREQFRQKYLVSEMRAKAAQTLQAFSRIVRAKGSVRRIQEANNANLRTRRMIFEKKKSAN</sequence>
<feature type="non-terminal residue" evidence="1">
    <location>
        <position position="1"/>
    </location>
</feature>
<proteinExistence type="predicted"/>
<evidence type="ECO:0008006" key="3">
    <source>
        <dbReference type="Google" id="ProtNLM"/>
    </source>
</evidence>
<keyword evidence="2" id="KW-1185">Reference proteome</keyword>